<evidence type="ECO:0000256" key="2">
    <source>
        <dbReference type="ARBA" id="ARBA00022692"/>
    </source>
</evidence>
<keyword evidence="2 5" id="KW-0812">Transmembrane</keyword>
<dbReference type="GO" id="GO:0016887">
    <property type="term" value="F:ATP hydrolysis activity"/>
    <property type="evidence" value="ECO:0007669"/>
    <property type="project" value="InterPro"/>
</dbReference>
<evidence type="ECO:0000313" key="7">
    <source>
        <dbReference type="EMBL" id="VVA13283.1"/>
    </source>
</evidence>
<dbReference type="Gene3D" id="1.20.1560.10">
    <property type="entry name" value="ABC transporter type 1, transmembrane domain"/>
    <property type="match status" value="1"/>
</dbReference>
<dbReference type="EMBL" id="CABIKO010000007">
    <property type="protein sequence ID" value="VVA13283.1"/>
    <property type="molecule type" value="Genomic_DNA"/>
</dbReference>
<dbReference type="GO" id="GO:0005886">
    <property type="term" value="C:plasma membrane"/>
    <property type="evidence" value="ECO:0007669"/>
    <property type="project" value="TreeGrafter"/>
</dbReference>
<dbReference type="InterPro" id="IPR039421">
    <property type="entry name" value="Type_1_exporter"/>
</dbReference>
<dbReference type="GO" id="GO:0005524">
    <property type="term" value="F:ATP binding"/>
    <property type="evidence" value="ECO:0007669"/>
    <property type="project" value="InterPro"/>
</dbReference>
<name>A0A5E4EBU3_PRUDU</name>
<dbReference type="InParanoid" id="A0A5E4EBU3"/>
<dbReference type="InterPro" id="IPR011527">
    <property type="entry name" value="ABC1_TM_dom"/>
</dbReference>
<keyword evidence="3 5" id="KW-1133">Transmembrane helix</keyword>
<evidence type="ECO:0000313" key="8">
    <source>
        <dbReference type="Proteomes" id="UP000327085"/>
    </source>
</evidence>
<evidence type="ECO:0000256" key="1">
    <source>
        <dbReference type="ARBA" id="ARBA00004141"/>
    </source>
</evidence>
<dbReference type="Pfam" id="PF00005">
    <property type="entry name" value="ABC_tran"/>
    <property type="match status" value="1"/>
</dbReference>
<dbReference type="InterPro" id="IPR027417">
    <property type="entry name" value="P-loop_NTPase"/>
</dbReference>
<dbReference type="PANTHER" id="PTHR24222">
    <property type="entry name" value="ABC TRANSPORTER B FAMILY"/>
    <property type="match status" value="1"/>
</dbReference>
<gene>
    <name evidence="7" type="ORF">ALMOND_2B001593</name>
</gene>
<feature type="transmembrane region" description="Helical" evidence="5">
    <location>
        <begin position="60"/>
        <end position="88"/>
    </location>
</feature>
<dbReference type="PROSITE" id="PS50929">
    <property type="entry name" value="ABC_TM1F"/>
    <property type="match status" value="1"/>
</dbReference>
<evidence type="ECO:0000256" key="3">
    <source>
        <dbReference type="ARBA" id="ARBA00022989"/>
    </source>
</evidence>
<dbReference type="SUPFAM" id="SSF90123">
    <property type="entry name" value="ABC transporter transmembrane region"/>
    <property type="match status" value="1"/>
</dbReference>
<dbReference type="PANTHER" id="PTHR24222:SF48">
    <property type="entry name" value="ABC TRANSPORTER B FAMILY MEMBER 15"/>
    <property type="match status" value="1"/>
</dbReference>
<feature type="transmembrane region" description="Helical" evidence="5">
    <location>
        <begin position="143"/>
        <end position="161"/>
    </location>
</feature>
<sequence length="298" mass="32713">MAKKGGIFRYADGVDKLLLVLGTLGSIGDGLMTPLMMLVLSPVINEYGGGTFSNDIVDKYSIWLLFVAIGVGISAFIGFAEGICWTGTAERQASRMRMEYFKSVPRQEVAFFDKQANSSMIFKVISTISSDAHLIHDTITEKIPNCLAHLSSFIICFSFGFVLSWRLAVVSLPFSLMFIVPGFVFRKVLKDLGAKINGAYGVVVGDIEFRDVDFCYPSRSDSPVLQGLNLKVQAGKMVGLVGGSGSGKSTIISLLERSYDPVNGDIPLDGHKLKNFQLQWLRSQTDWSIKSQFSLQHP</sequence>
<dbReference type="AlphaFoldDB" id="A0A5E4EBU3"/>
<feature type="transmembrane region" description="Helical" evidence="5">
    <location>
        <begin position="17"/>
        <end position="40"/>
    </location>
</feature>
<evidence type="ECO:0000256" key="5">
    <source>
        <dbReference type="SAM" id="Phobius"/>
    </source>
</evidence>
<dbReference type="SUPFAM" id="SSF52540">
    <property type="entry name" value="P-loop containing nucleoside triphosphate hydrolases"/>
    <property type="match status" value="1"/>
</dbReference>
<dbReference type="Pfam" id="PF00664">
    <property type="entry name" value="ABC_membrane"/>
    <property type="match status" value="1"/>
</dbReference>
<dbReference type="Proteomes" id="UP000327085">
    <property type="component" value="Chromosome 1"/>
</dbReference>
<dbReference type="InterPro" id="IPR036640">
    <property type="entry name" value="ABC1_TM_sf"/>
</dbReference>
<accession>A0A5E4EBU3</accession>
<evidence type="ECO:0000259" key="6">
    <source>
        <dbReference type="PROSITE" id="PS50929"/>
    </source>
</evidence>
<organism evidence="7 8">
    <name type="scientific">Prunus dulcis</name>
    <name type="common">Almond</name>
    <name type="synonym">Amygdalus dulcis</name>
    <dbReference type="NCBI Taxonomy" id="3755"/>
    <lineage>
        <taxon>Eukaryota</taxon>
        <taxon>Viridiplantae</taxon>
        <taxon>Streptophyta</taxon>
        <taxon>Embryophyta</taxon>
        <taxon>Tracheophyta</taxon>
        <taxon>Spermatophyta</taxon>
        <taxon>Magnoliopsida</taxon>
        <taxon>eudicotyledons</taxon>
        <taxon>Gunneridae</taxon>
        <taxon>Pentapetalae</taxon>
        <taxon>rosids</taxon>
        <taxon>fabids</taxon>
        <taxon>Rosales</taxon>
        <taxon>Rosaceae</taxon>
        <taxon>Amygdaloideae</taxon>
        <taxon>Amygdaleae</taxon>
        <taxon>Prunus</taxon>
    </lineage>
</organism>
<reference evidence="8" key="1">
    <citation type="journal article" date="2020" name="Plant J.">
        <title>Transposons played a major role in the diversification between the closely related almond and peach genomes: results from the almond genome sequence.</title>
        <authorList>
            <person name="Alioto T."/>
            <person name="Alexiou K.G."/>
            <person name="Bardil A."/>
            <person name="Barteri F."/>
            <person name="Castanera R."/>
            <person name="Cruz F."/>
            <person name="Dhingra A."/>
            <person name="Duval H."/>
            <person name="Fernandez I Marti A."/>
            <person name="Frias L."/>
            <person name="Galan B."/>
            <person name="Garcia J.L."/>
            <person name="Howad W."/>
            <person name="Gomez-Garrido J."/>
            <person name="Gut M."/>
            <person name="Julca I."/>
            <person name="Morata J."/>
            <person name="Puigdomenech P."/>
            <person name="Ribeca P."/>
            <person name="Rubio Cabetas M.J."/>
            <person name="Vlasova A."/>
            <person name="Wirthensohn M."/>
            <person name="Garcia-Mas J."/>
            <person name="Gabaldon T."/>
            <person name="Casacuberta J.M."/>
            <person name="Arus P."/>
        </authorList>
    </citation>
    <scope>NUCLEOTIDE SEQUENCE [LARGE SCALE GENOMIC DNA]</scope>
    <source>
        <strain evidence="8">cv. Texas</strain>
    </source>
</reference>
<comment type="subcellular location">
    <subcellularLocation>
        <location evidence="1">Membrane</location>
        <topology evidence="1">Multi-pass membrane protein</topology>
    </subcellularLocation>
</comment>
<dbReference type="InterPro" id="IPR003439">
    <property type="entry name" value="ABC_transporter-like_ATP-bd"/>
</dbReference>
<proteinExistence type="predicted"/>
<dbReference type="OMA" id="QWIMAFL"/>
<dbReference type="Gramene" id="VVA13283">
    <property type="protein sequence ID" value="VVA13283"/>
    <property type="gene ID" value="Prudul26B001593"/>
</dbReference>
<evidence type="ECO:0000256" key="4">
    <source>
        <dbReference type="ARBA" id="ARBA00023136"/>
    </source>
</evidence>
<dbReference type="GO" id="GO:0140359">
    <property type="term" value="F:ABC-type transporter activity"/>
    <property type="evidence" value="ECO:0007669"/>
    <property type="project" value="InterPro"/>
</dbReference>
<feature type="domain" description="ABC transmembrane type-1" evidence="6">
    <location>
        <begin position="20"/>
        <end position="208"/>
    </location>
</feature>
<dbReference type="Gene3D" id="3.40.50.300">
    <property type="entry name" value="P-loop containing nucleotide triphosphate hydrolases"/>
    <property type="match status" value="1"/>
</dbReference>
<keyword evidence="4 5" id="KW-0472">Membrane</keyword>
<protein>
    <submittedName>
        <fullName evidence="7">PREDICTED: ABC transporter</fullName>
    </submittedName>
</protein>